<evidence type="ECO:0000313" key="1">
    <source>
        <dbReference type="EMBL" id="RDY12339.1"/>
    </source>
</evidence>
<protein>
    <recommendedName>
        <fullName evidence="3">Reverse transcriptase Ty1/copia-type domain-containing protein</fullName>
    </recommendedName>
</protein>
<sequence length="318" mass="36843">MGNARILKEFEFEEEENVSNVVFKEEYTNDIGQVFVPITVRETTPVIEGNVQAIVPYIVPKHNYDKVLPKTPIEQLQQHKKVSLRRSIRERRNSILDEYIVFLQEHEDDIDNDVCDLIELLEGVKHIGRKWIFKTKKDSMDSIERYKTHLVVKVFRGSSDGCLKTAFLNCDIDETIYMTKENPSMVSNKLLVNGITNSIKLLPHTISNGNKYIFLVLYVDDILLASSDISLFHETKRFLNEEFRDERSWYLKVVTKNFINKILDRFDMKDISSNALNNNLERNEIQKISYALVVGICTCPDIAFVVGVLGRYLSDPEI</sequence>
<feature type="non-terminal residue" evidence="1">
    <location>
        <position position="1"/>
    </location>
</feature>
<name>A0A371IBF0_MUCPR</name>
<accession>A0A371IBF0</accession>
<dbReference type="EMBL" id="QJKJ01000489">
    <property type="protein sequence ID" value="RDY12339.1"/>
    <property type="molecule type" value="Genomic_DNA"/>
</dbReference>
<evidence type="ECO:0008006" key="3">
    <source>
        <dbReference type="Google" id="ProtNLM"/>
    </source>
</evidence>
<organism evidence="1 2">
    <name type="scientific">Mucuna pruriens</name>
    <name type="common">Velvet bean</name>
    <name type="synonym">Dolichos pruriens</name>
    <dbReference type="NCBI Taxonomy" id="157652"/>
    <lineage>
        <taxon>Eukaryota</taxon>
        <taxon>Viridiplantae</taxon>
        <taxon>Streptophyta</taxon>
        <taxon>Embryophyta</taxon>
        <taxon>Tracheophyta</taxon>
        <taxon>Spermatophyta</taxon>
        <taxon>Magnoliopsida</taxon>
        <taxon>eudicotyledons</taxon>
        <taxon>Gunneridae</taxon>
        <taxon>Pentapetalae</taxon>
        <taxon>rosids</taxon>
        <taxon>fabids</taxon>
        <taxon>Fabales</taxon>
        <taxon>Fabaceae</taxon>
        <taxon>Papilionoideae</taxon>
        <taxon>50 kb inversion clade</taxon>
        <taxon>NPAAA clade</taxon>
        <taxon>indigoferoid/millettioid clade</taxon>
        <taxon>Phaseoleae</taxon>
        <taxon>Mucuna</taxon>
    </lineage>
</organism>
<reference evidence="1" key="1">
    <citation type="submission" date="2018-05" db="EMBL/GenBank/DDBJ databases">
        <title>Draft genome of Mucuna pruriens seed.</title>
        <authorList>
            <person name="Nnadi N.E."/>
            <person name="Vos R."/>
            <person name="Hasami M.H."/>
            <person name="Devisetty U.K."/>
            <person name="Aguiy J.C."/>
        </authorList>
    </citation>
    <scope>NUCLEOTIDE SEQUENCE [LARGE SCALE GENOMIC DNA]</scope>
    <source>
        <strain evidence="1">JCA_2017</strain>
    </source>
</reference>
<comment type="caution">
    <text evidence="1">The sequence shown here is derived from an EMBL/GenBank/DDBJ whole genome shotgun (WGS) entry which is preliminary data.</text>
</comment>
<gene>
    <name evidence="1" type="ORF">CR513_02896</name>
</gene>
<dbReference type="OrthoDB" id="1645289at2759"/>
<keyword evidence="2" id="KW-1185">Reference proteome</keyword>
<dbReference type="STRING" id="157652.A0A371IBF0"/>
<dbReference type="Proteomes" id="UP000257109">
    <property type="component" value="Unassembled WGS sequence"/>
</dbReference>
<evidence type="ECO:0000313" key="2">
    <source>
        <dbReference type="Proteomes" id="UP000257109"/>
    </source>
</evidence>
<proteinExistence type="predicted"/>
<dbReference type="AlphaFoldDB" id="A0A371IBF0"/>